<evidence type="ECO:0000256" key="3">
    <source>
        <dbReference type="ARBA" id="ARBA00023015"/>
    </source>
</evidence>
<evidence type="ECO:0000256" key="2">
    <source>
        <dbReference type="ARBA" id="ARBA00022737"/>
    </source>
</evidence>
<keyword evidence="3" id="KW-0805">Transcription regulation</keyword>
<evidence type="ECO:0000256" key="5">
    <source>
        <dbReference type="ARBA" id="ARBA00023163"/>
    </source>
</evidence>
<evidence type="ECO:0000259" key="8">
    <source>
        <dbReference type="PROSITE" id="PS50090"/>
    </source>
</evidence>
<keyword evidence="6" id="KW-0539">Nucleus</keyword>
<evidence type="ECO:0000256" key="6">
    <source>
        <dbReference type="ARBA" id="ARBA00023242"/>
    </source>
</evidence>
<gene>
    <name evidence="10" type="primary">Sb0088s002210</name>
    <name evidence="10" type="ORF">SORBIDRAFT_0088s002210</name>
</gene>
<proteinExistence type="predicted"/>
<keyword evidence="2" id="KW-0677">Repeat</keyword>
<reference evidence="10" key="1">
    <citation type="journal article" date="2009" name="Nature">
        <title>The Sorghum bicolor genome and the diversification of grasses.</title>
        <authorList>
            <person name="Paterson A.H."/>
            <person name="Bowers J.E."/>
            <person name="Bruggmann R."/>
            <person name="Dubchak I."/>
            <person name="Grimwood J."/>
            <person name="Gundlach H."/>
            <person name="Haberer G."/>
            <person name="Hellsten U."/>
            <person name="Mitros T."/>
            <person name="Poliakov A."/>
            <person name="Schmutz J."/>
            <person name="Spannagl M."/>
            <person name="Tang H."/>
            <person name="Wang X."/>
            <person name="Wicker T."/>
            <person name="Bharti A.K."/>
            <person name="Chapman J."/>
            <person name="Feltus F.A."/>
            <person name="Gowik U."/>
            <person name="Grigoriev I.V."/>
            <person name="Lyons E."/>
            <person name="Maher C.A."/>
            <person name="Martis M."/>
            <person name="Narechania A."/>
            <person name="Otillar R.P."/>
            <person name="Penning B.W."/>
            <person name="Salamov A.A."/>
            <person name="Wang Y."/>
            <person name="Zhang L."/>
            <person name="Carpita N.C."/>
            <person name="Freeling M."/>
            <person name="Gingle A.R."/>
            <person name="Hash C.T."/>
            <person name="Keller B."/>
            <person name="Klein P."/>
            <person name="Kresovich S."/>
            <person name="McCann M.C."/>
            <person name="Ming R."/>
            <person name="Peterson D.G."/>
            <person name="Mehboob-ur-Rahman"/>
            <person name="Ware D."/>
            <person name="Westhoff P."/>
            <person name="Mayer K.F."/>
            <person name="Messing J."/>
            <person name="Rokhsar D.S."/>
        </authorList>
    </citation>
    <scope>NUCLEOTIDE SEQUENCE [LARGE SCALE GENOMIC DNA]</scope>
</reference>
<protein>
    <submittedName>
        <fullName evidence="10">Uncharacterized protein</fullName>
    </submittedName>
</protein>
<dbReference type="Pfam" id="PF00249">
    <property type="entry name" value="Myb_DNA-binding"/>
    <property type="match status" value="2"/>
</dbReference>
<comment type="subcellular location">
    <subcellularLocation>
        <location evidence="1">Nucleus</location>
    </subcellularLocation>
</comment>
<evidence type="ECO:0000256" key="1">
    <source>
        <dbReference type="ARBA" id="ARBA00004123"/>
    </source>
</evidence>
<dbReference type="GO" id="GO:0003677">
    <property type="term" value="F:DNA binding"/>
    <property type="evidence" value="ECO:0007669"/>
    <property type="project" value="UniProtKB-KW"/>
</dbReference>
<dbReference type="FunFam" id="1.10.10.60:FF:000060">
    <property type="entry name" value="MYB transcription factor"/>
    <property type="match status" value="1"/>
</dbReference>
<feature type="region of interest" description="Disordered" evidence="7">
    <location>
        <begin position="196"/>
        <end position="218"/>
    </location>
</feature>
<dbReference type="PROSITE" id="PS50090">
    <property type="entry name" value="MYB_LIKE"/>
    <property type="match status" value="2"/>
</dbReference>
<feature type="domain" description="HTH myb-type" evidence="9">
    <location>
        <begin position="118"/>
        <end position="167"/>
    </location>
</feature>
<dbReference type="PANTHER" id="PTHR45614:SF82">
    <property type="entry name" value="OS01G0977300 PROTEIN"/>
    <property type="match status" value="1"/>
</dbReference>
<evidence type="ECO:0000259" key="9">
    <source>
        <dbReference type="PROSITE" id="PS51294"/>
    </source>
</evidence>
<name>C6JS71_SORBI</name>
<dbReference type="CDD" id="cd00167">
    <property type="entry name" value="SANT"/>
    <property type="match status" value="2"/>
</dbReference>
<feature type="compositionally biased region" description="Polar residues" evidence="7">
    <location>
        <begin position="275"/>
        <end position="291"/>
    </location>
</feature>
<feature type="region of interest" description="Disordered" evidence="7">
    <location>
        <begin position="255"/>
        <end position="291"/>
    </location>
</feature>
<evidence type="ECO:0000256" key="4">
    <source>
        <dbReference type="ARBA" id="ARBA00023125"/>
    </source>
</evidence>
<dbReference type="ExpressionAtlas" id="C6JS71">
    <property type="expression patterns" value="baseline"/>
</dbReference>
<accession>C6JS71</accession>
<dbReference type="InterPro" id="IPR017930">
    <property type="entry name" value="Myb_dom"/>
</dbReference>
<dbReference type="EMBL" id="GL002682">
    <property type="protein sequence ID" value="EES20559.1"/>
    <property type="molecule type" value="Genomic_DNA"/>
</dbReference>
<feature type="domain" description="HTH myb-type" evidence="9">
    <location>
        <begin position="61"/>
        <end position="116"/>
    </location>
</feature>
<evidence type="ECO:0000256" key="7">
    <source>
        <dbReference type="SAM" id="MobiDB-lite"/>
    </source>
</evidence>
<dbReference type="PANTHER" id="PTHR45614">
    <property type="entry name" value="MYB PROTEIN-RELATED"/>
    <property type="match status" value="1"/>
</dbReference>
<dbReference type="AlphaFoldDB" id="C6JS71"/>
<dbReference type="InterPro" id="IPR050560">
    <property type="entry name" value="MYB_TF"/>
</dbReference>
<dbReference type="Gene3D" id="1.10.10.60">
    <property type="entry name" value="Homeodomain-like"/>
    <property type="match status" value="2"/>
</dbReference>
<keyword evidence="5" id="KW-0804">Transcription</keyword>
<dbReference type="InterPro" id="IPR001005">
    <property type="entry name" value="SANT/Myb"/>
</dbReference>
<dbReference type="PROSITE" id="PS51294">
    <property type="entry name" value="HTH_MYB"/>
    <property type="match status" value="2"/>
</dbReference>
<dbReference type="GO" id="GO:0005634">
    <property type="term" value="C:nucleus"/>
    <property type="evidence" value="ECO:0007669"/>
    <property type="project" value="UniProtKB-SubCell"/>
</dbReference>
<keyword evidence="4" id="KW-0238">DNA-binding</keyword>
<organism evidence="10">
    <name type="scientific">Sorghum bicolor</name>
    <name type="common">Sorghum</name>
    <name type="synonym">Sorghum vulgare</name>
    <dbReference type="NCBI Taxonomy" id="4558"/>
    <lineage>
        <taxon>Eukaryota</taxon>
        <taxon>Viridiplantae</taxon>
        <taxon>Streptophyta</taxon>
        <taxon>Embryophyta</taxon>
        <taxon>Tracheophyta</taxon>
        <taxon>Spermatophyta</taxon>
        <taxon>Magnoliopsida</taxon>
        <taxon>Liliopsida</taxon>
        <taxon>Poales</taxon>
        <taxon>Poaceae</taxon>
        <taxon>PACMAD clade</taxon>
        <taxon>Panicoideae</taxon>
        <taxon>Andropogonodae</taxon>
        <taxon>Andropogoneae</taxon>
        <taxon>Sorghinae</taxon>
        <taxon>Sorghum</taxon>
    </lineage>
</organism>
<dbReference type="SMART" id="SM00717">
    <property type="entry name" value="SANT"/>
    <property type="match status" value="2"/>
</dbReference>
<feature type="domain" description="Myb-like" evidence="8">
    <location>
        <begin position="61"/>
        <end position="112"/>
    </location>
</feature>
<feature type="compositionally biased region" description="Low complexity" evidence="7">
    <location>
        <begin position="255"/>
        <end position="267"/>
    </location>
</feature>
<evidence type="ECO:0000313" key="10">
    <source>
        <dbReference type="EMBL" id="EES20559.1"/>
    </source>
</evidence>
<dbReference type="HOGENOM" id="CLU_028567_14_2_1"/>
<sequence>MALPGQMASTATASTACFAWLPVHVCEPSAVAGACVQFLPRSIDRSVKMKNPAPASSSSVAVEVKKGSWSPEEDALLTRLVEQHGAHRWSLISAAIPGRSGKSCRLRWCNQLSPDVHHRPFTPHEDALILAAHSRYGNKWATIARLLPGRTDNSIKNHWNSNLRRCRRRAAAAAAAAASRAAAAAGPCIAIGPQQVQDSDDVVPPPAAAAESEHHHSPQQLVAVVAAAGLGGGNSSVLPAGTATAEAEPSLSLSLGLPLPAEEPGAAADEERRNSQQGHGQASPPVTLQQGEGNAQLLAVVRQMVREEVQRQTGQLAYSLMAAAAAKAKGHHR</sequence>
<dbReference type="InterPro" id="IPR009057">
    <property type="entry name" value="Homeodomain-like_sf"/>
</dbReference>
<dbReference type="SUPFAM" id="SSF46689">
    <property type="entry name" value="Homeodomain-like"/>
    <property type="match status" value="1"/>
</dbReference>
<feature type="domain" description="Myb-like" evidence="8">
    <location>
        <begin position="113"/>
        <end position="163"/>
    </location>
</feature>